<feature type="transmembrane region" description="Helical" evidence="2">
    <location>
        <begin position="543"/>
        <end position="571"/>
    </location>
</feature>
<sequence length="625" mass="71219">MENNSSHDEYEDNEQLESQDETDSEELVGQHPNLVFLNDEGVDYRNECEILYGAALKDNWKSAESILKENPRLIHDENISHELGSILHIATQAKSFRFVVELMKLMKATDLELKNKYENTAFCLAAMSGFIDIAKAMREKNENLPNIRCGIDELLPIVATAQCGYKAMVSYLYEITDLDTMLPEERLNLLELTITNEMYEVASNIFNNEKILAEKMLERRSAFLYMLAQKSLAISKQEGYLKGINEVAYSPVWKKIIISAISMVKSQFIPVEKNLLEKQAGRLFEELWTECKKNAEKKLLKYLERDKLLHFAAKTGNVEFLVVAINNHPDLIWNLDRGWSIIHVAVLYREEKVFNLIHQIGGMKNLLIQIIDDDGNNILHLVGRLGLSNNTFDNKEKIMPPSFLKVSGAALQMQREILWFKEVEKLVPPFLLKVKNLDEKTPRELFTEEHKQLLKDGEKWMKDTAKSCMLVASLIATMVFAVGFTVPGGNNSNNGIPVLLNSKGFMVFVISDAVALFSSIVSIIMFLSILISRYGEDDFLVSLPAKLFVGLTALFLSIVTMLVAFAATFFLVYSNHTIWEPKFIVVCAGIPIALFGCLQYKLWFDVARSTYRSKFLFRLDKHKVC</sequence>
<evidence type="ECO:0000256" key="1">
    <source>
        <dbReference type="SAM" id="MobiDB-lite"/>
    </source>
</evidence>
<feature type="transmembrane region" description="Helical" evidence="2">
    <location>
        <begin position="583"/>
        <end position="604"/>
    </location>
</feature>
<feature type="region of interest" description="Disordered" evidence="1">
    <location>
        <begin position="1"/>
        <end position="30"/>
    </location>
</feature>
<feature type="transmembrane region" description="Helical" evidence="2">
    <location>
        <begin position="468"/>
        <end position="486"/>
    </location>
</feature>
<evidence type="ECO:0000313" key="5">
    <source>
        <dbReference type="Proteomes" id="UP000826656"/>
    </source>
</evidence>
<dbReference type="InterPro" id="IPR026961">
    <property type="entry name" value="PGG_dom"/>
</dbReference>
<keyword evidence="2" id="KW-0472">Membrane</keyword>
<dbReference type="PANTHER" id="PTHR24177">
    <property type="entry name" value="CASKIN"/>
    <property type="match status" value="1"/>
</dbReference>
<dbReference type="EMBL" id="JAIVGD010000028">
    <property type="protein sequence ID" value="KAH0736947.1"/>
    <property type="molecule type" value="Genomic_DNA"/>
</dbReference>
<feature type="domain" description="PGG" evidence="3">
    <location>
        <begin position="458"/>
        <end position="571"/>
    </location>
</feature>
<gene>
    <name evidence="4" type="ORF">KY290_035652</name>
</gene>
<dbReference type="InterPro" id="IPR002110">
    <property type="entry name" value="Ankyrin_rpt"/>
</dbReference>
<dbReference type="PANTHER" id="PTHR24177:SF365">
    <property type="entry name" value="ANKYRIN REPEAT-CONTAINING PROTEIN NPR4-LIKE ISOFORM X1"/>
    <property type="match status" value="1"/>
</dbReference>
<organism evidence="4 5">
    <name type="scientific">Solanum tuberosum</name>
    <name type="common">Potato</name>
    <dbReference type="NCBI Taxonomy" id="4113"/>
    <lineage>
        <taxon>Eukaryota</taxon>
        <taxon>Viridiplantae</taxon>
        <taxon>Streptophyta</taxon>
        <taxon>Embryophyta</taxon>
        <taxon>Tracheophyta</taxon>
        <taxon>Spermatophyta</taxon>
        <taxon>Magnoliopsida</taxon>
        <taxon>eudicotyledons</taxon>
        <taxon>Gunneridae</taxon>
        <taxon>Pentapetalae</taxon>
        <taxon>asterids</taxon>
        <taxon>lamiids</taxon>
        <taxon>Solanales</taxon>
        <taxon>Solanaceae</taxon>
        <taxon>Solanoideae</taxon>
        <taxon>Solaneae</taxon>
        <taxon>Solanum</taxon>
    </lineage>
</organism>
<comment type="caution">
    <text evidence="4">The sequence shown here is derived from an EMBL/GenBank/DDBJ whole genome shotgun (WGS) entry which is preliminary data.</text>
</comment>
<keyword evidence="5" id="KW-1185">Reference proteome</keyword>
<dbReference type="Proteomes" id="UP000826656">
    <property type="component" value="Unassembled WGS sequence"/>
</dbReference>
<reference evidence="4 5" key="1">
    <citation type="journal article" date="2021" name="bioRxiv">
        <title>Chromosome-scale and haplotype-resolved genome assembly of a tetraploid potato cultivar.</title>
        <authorList>
            <person name="Sun H."/>
            <person name="Jiao W.-B."/>
            <person name="Krause K."/>
            <person name="Campoy J.A."/>
            <person name="Goel M."/>
            <person name="Folz-Donahue K."/>
            <person name="Kukat C."/>
            <person name="Huettel B."/>
            <person name="Schneeberger K."/>
        </authorList>
    </citation>
    <scope>NUCLEOTIDE SEQUENCE [LARGE SCALE GENOMIC DNA]</scope>
    <source>
        <strain evidence="4">SolTubOtavaFocal</strain>
        <tissue evidence="4">Leaves</tissue>
    </source>
</reference>
<proteinExistence type="predicted"/>
<evidence type="ECO:0000259" key="3">
    <source>
        <dbReference type="Pfam" id="PF13962"/>
    </source>
</evidence>
<keyword evidence="2" id="KW-0812">Transmembrane</keyword>
<keyword evidence="2" id="KW-1133">Transmembrane helix</keyword>
<dbReference type="Pfam" id="PF13962">
    <property type="entry name" value="PGG"/>
    <property type="match status" value="1"/>
</dbReference>
<dbReference type="Gene3D" id="1.25.40.20">
    <property type="entry name" value="Ankyrin repeat-containing domain"/>
    <property type="match status" value="2"/>
</dbReference>
<accession>A0ABQ7TQS6</accession>
<name>A0ABQ7TQS6_SOLTU</name>
<feature type="compositionally biased region" description="Acidic residues" evidence="1">
    <location>
        <begin position="9"/>
        <end position="26"/>
    </location>
</feature>
<dbReference type="InterPro" id="IPR036770">
    <property type="entry name" value="Ankyrin_rpt-contain_sf"/>
</dbReference>
<evidence type="ECO:0000313" key="4">
    <source>
        <dbReference type="EMBL" id="KAH0736947.1"/>
    </source>
</evidence>
<feature type="transmembrane region" description="Helical" evidence="2">
    <location>
        <begin position="506"/>
        <end position="531"/>
    </location>
</feature>
<dbReference type="SUPFAM" id="SSF48403">
    <property type="entry name" value="Ankyrin repeat"/>
    <property type="match status" value="1"/>
</dbReference>
<protein>
    <recommendedName>
        <fullName evidence="3">PGG domain-containing protein</fullName>
    </recommendedName>
</protein>
<dbReference type="SMART" id="SM00248">
    <property type="entry name" value="ANK"/>
    <property type="match status" value="4"/>
</dbReference>
<evidence type="ECO:0000256" key="2">
    <source>
        <dbReference type="SAM" id="Phobius"/>
    </source>
</evidence>